<dbReference type="InterPro" id="IPR000836">
    <property type="entry name" value="PRTase_dom"/>
</dbReference>
<organism evidence="3 4">
    <name type="scientific">Plectosphaerella cucumerina</name>
    <dbReference type="NCBI Taxonomy" id="40658"/>
    <lineage>
        <taxon>Eukaryota</taxon>
        <taxon>Fungi</taxon>
        <taxon>Dikarya</taxon>
        <taxon>Ascomycota</taxon>
        <taxon>Pezizomycotina</taxon>
        <taxon>Sordariomycetes</taxon>
        <taxon>Hypocreomycetidae</taxon>
        <taxon>Glomerellales</taxon>
        <taxon>Plectosphaerellaceae</taxon>
        <taxon>Plectosphaerella</taxon>
    </lineage>
</organism>
<dbReference type="CDD" id="cd06223">
    <property type="entry name" value="PRTases_typeI"/>
    <property type="match status" value="1"/>
</dbReference>
<feature type="compositionally biased region" description="Low complexity" evidence="1">
    <location>
        <begin position="24"/>
        <end position="35"/>
    </location>
</feature>
<dbReference type="GO" id="GO:0005737">
    <property type="term" value="C:cytoplasm"/>
    <property type="evidence" value="ECO:0007669"/>
    <property type="project" value="TreeGrafter"/>
</dbReference>
<dbReference type="PANTHER" id="PTHR43344:SF20">
    <property type="entry name" value="URACIL PHOSPHORIBOSYLTRANSFERASE"/>
    <property type="match status" value="1"/>
</dbReference>
<dbReference type="PANTHER" id="PTHR43344">
    <property type="entry name" value="PHOSPHOSERINE PHOSPHATASE"/>
    <property type="match status" value="1"/>
</dbReference>
<dbReference type="InterPro" id="IPR027417">
    <property type="entry name" value="P-loop_NTPase"/>
</dbReference>
<feature type="compositionally biased region" description="Polar residues" evidence="1">
    <location>
        <begin position="8"/>
        <end position="17"/>
    </location>
</feature>
<dbReference type="AlphaFoldDB" id="A0A8K0X1W7"/>
<dbReference type="GO" id="GO:0000287">
    <property type="term" value="F:magnesium ion binding"/>
    <property type="evidence" value="ECO:0007669"/>
    <property type="project" value="TreeGrafter"/>
</dbReference>
<dbReference type="Gene3D" id="3.40.50.1000">
    <property type="entry name" value="HAD superfamily/HAD-like"/>
    <property type="match status" value="1"/>
</dbReference>
<dbReference type="Proteomes" id="UP000813385">
    <property type="component" value="Unassembled WGS sequence"/>
</dbReference>
<dbReference type="Pfam" id="PF12710">
    <property type="entry name" value="HAD"/>
    <property type="match status" value="1"/>
</dbReference>
<gene>
    <name evidence="3" type="ORF">B0T11DRAFT_355270</name>
</gene>
<dbReference type="SUPFAM" id="SSF52540">
    <property type="entry name" value="P-loop containing nucleoside triphosphate hydrolases"/>
    <property type="match status" value="1"/>
</dbReference>
<dbReference type="InterPro" id="IPR036412">
    <property type="entry name" value="HAD-like_sf"/>
</dbReference>
<dbReference type="GO" id="GO:0006564">
    <property type="term" value="P:L-serine biosynthetic process"/>
    <property type="evidence" value="ECO:0007669"/>
    <property type="project" value="TreeGrafter"/>
</dbReference>
<proteinExistence type="predicted"/>
<dbReference type="Pfam" id="PF13207">
    <property type="entry name" value="AAA_17"/>
    <property type="match status" value="1"/>
</dbReference>
<accession>A0A8K0X1W7</accession>
<dbReference type="GO" id="GO:0016757">
    <property type="term" value="F:glycosyltransferase activity"/>
    <property type="evidence" value="ECO:0007669"/>
    <property type="project" value="UniProtKB-KW"/>
</dbReference>
<feature type="region of interest" description="Disordered" evidence="1">
    <location>
        <begin position="1"/>
        <end position="35"/>
    </location>
</feature>
<feature type="domain" description="Phosphoribosyltransferase" evidence="2">
    <location>
        <begin position="545"/>
        <end position="743"/>
    </location>
</feature>
<dbReference type="InterPro" id="IPR023214">
    <property type="entry name" value="HAD_sf"/>
</dbReference>
<sequence>MPHPSPLISLSGSNPSIQHKRDSSTASSLGSSSFPSPQRPIIGIYGLPGSGKTFLLNQLRADPTLKDVDFLEGSDLIAFATTGGLEAFQKLGHKQQLALRQNVAWSMLQKYDHGSRIPVIAGHFMFWNEKQDPVTAWTDADAKMYTHIIYYDVPSDIIAQRRAGDKTRNREPCSVSHLEQWKKSELKQLREVCAKRGILFSVVSCELHEPVLLAKSRIRSQIINFHHHSEEKNWRRIEQRIDGLVAERDGSLDKVFVFDADKTLTTSDTGVKFWNAFDAGRGIQPHDRACPLKALFRGPLKYTYKAFHQASILFGQPGAEEYEVLCEEVALAVSVHTELQEFIRKATSKPYIMAIIVTCGQQLIWDKIMEKVGLADRIKVIGAGRASDPTAHVIDANVKANFVKRLKAKHGLHVVALGDSPLDVPMMEAANEAIVIVGPEDSRSVNMETVLEKAITSSSLTAARQVILPRGSRCRLSPHMLPITSLDEELRLRCMPAHRPEYKATQTTNVVPHATAKVPPHAATKVPPHARGPVPTAILPFKHATNTPMAKLLMAPMRNASIQGRDLREAHHQVGRYLSIEFLSELLGLEKYLMPHVQGGQTEAHRLRNESTTGIIALMRGGEPIALGVSDAFPAAALIHAKEPSDLGPEQIKPLKAVILVDSVINSGNSITEMVRRIRSLTPGGIRIAVLAGVVQAKAVSEGPYALDKLVGGGGLCLAALRVSDNKYTGKGGTDTGNRLFNTMYLE</sequence>
<evidence type="ECO:0000259" key="2">
    <source>
        <dbReference type="Pfam" id="PF14681"/>
    </source>
</evidence>
<evidence type="ECO:0000313" key="3">
    <source>
        <dbReference type="EMBL" id="KAH7358641.1"/>
    </source>
</evidence>
<comment type="caution">
    <text evidence="3">The sequence shown here is derived from an EMBL/GenBank/DDBJ whole genome shotgun (WGS) entry which is preliminary data.</text>
</comment>
<keyword evidence="4" id="KW-1185">Reference proteome</keyword>
<evidence type="ECO:0000313" key="4">
    <source>
        <dbReference type="Proteomes" id="UP000813385"/>
    </source>
</evidence>
<evidence type="ECO:0000256" key="1">
    <source>
        <dbReference type="SAM" id="MobiDB-lite"/>
    </source>
</evidence>
<protein>
    <submittedName>
        <fullName evidence="3">Uracil phosphoribosyltransferase-domain-containing protein</fullName>
    </submittedName>
</protein>
<dbReference type="GO" id="GO:0036424">
    <property type="term" value="F:L-phosphoserine phosphatase activity"/>
    <property type="evidence" value="ECO:0007669"/>
    <property type="project" value="TreeGrafter"/>
</dbReference>
<dbReference type="SUPFAM" id="SSF53271">
    <property type="entry name" value="PRTase-like"/>
    <property type="match status" value="1"/>
</dbReference>
<name>A0A8K0X1W7_9PEZI</name>
<dbReference type="OrthoDB" id="5416609at2759"/>
<dbReference type="SUPFAM" id="SSF56784">
    <property type="entry name" value="HAD-like"/>
    <property type="match status" value="1"/>
</dbReference>
<dbReference type="Pfam" id="PF14681">
    <property type="entry name" value="UPRTase"/>
    <property type="match status" value="1"/>
</dbReference>
<dbReference type="Gene3D" id="3.40.50.300">
    <property type="entry name" value="P-loop containing nucleotide triphosphate hydrolases"/>
    <property type="match status" value="1"/>
</dbReference>
<reference evidence="3" key="1">
    <citation type="journal article" date="2021" name="Nat. Commun.">
        <title>Genetic determinants of endophytism in the Arabidopsis root mycobiome.</title>
        <authorList>
            <person name="Mesny F."/>
            <person name="Miyauchi S."/>
            <person name="Thiergart T."/>
            <person name="Pickel B."/>
            <person name="Atanasova L."/>
            <person name="Karlsson M."/>
            <person name="Huettel B."/>
            <person name="Barry K.W."/>
            <person name="Haridas S."/>
            <person name="Chen C."/>
            <person name="Bauer D."/>
            <person name="Andreopoulos W."/>
            <person name="Pangilinan J."/>
            <person name="LaButti K."/>
            <person name="Riley R."/>
            <person name="Lipzen A."/>
            <person name="Clum A."/>
            <person name="Drula E."/>
            <person name="Henrissat B."/>
            <person name="Kohler A."/>
            <person name="Grigoriev I.V."/>
            <person name="Martin F.M."/>
            <person name="Hacquard S."/>
        </authorList>
    </citation>
    <scope>NUCLEOTIDE SEQUENCE</scope>
    <source>
        <strain evidence="3">MPI-CAGE-AT-0016</strain>
    </source>
</reference>
<keyword evidence="3" id="KW-0328">Glycosyltransferase</keyword>
<keyword evidence="3" id="KW-0808">Transferase</keyword>
<dbReference type="EMBL" id="JAGPXD010000004">
    <property type="protein sequence ID" value="KAH7358641.1"/>
    <property type="molecule type" value="Genomic_DNA"/>
</dbReference>
<dbReference type="InterPro" id="IPR050582">
    <property type="entry name" value="HAD-like_SerB"/>
</dbReference>
<dbReference type="Gene3D" id="3.40.50.2020">
    <property type="match status" value="1"/>
</dbReference>
<dbReference type="InterPro" id="IPR029057">
    <property type="entry name" value="PRTase-like"/>
</dbReference>